<organism evidence="1 2">
    <name type="scientific">Aldrovandia affinis</name>
    <dbReference type="NCBI Taxonomy" id="143900"/>
    <lineage>
        <taxon>Eukaryota</taxon>
        <taxon>Metazoa</taxon>
        <taxon>Chordata</taxon>
        <taxon>Craniata</taxon>
        <taxon>Vertebrata</taxon>
        <taxon>Euteleostomi</taxon>
        <taxon>Actinopterygii</taxon>
        <taxon>Neopterygii</taxon>
        <taxon>Teleostei</taxon>
        <taxon>Notacanthiformes</taxon>
        <taxon>Halosauridae</taxon>
        <taxon>Aldrovandia</taxon>
    </lineage>
</organism>
<evidence type="ECO:0000313" key="2">
    <source>
        <dbReference type="Proteomes" id="UP001221898"/>
    </source>
</evidence>
<comment type="caution">
    <text evidence="1">The sequence shown here is derived from an EMBL/GenBank/DDBJ whole genome shotgun (WGS) entry which is preliminary data.</text>
</comment>
<protein>
    <submittedName>
        <fullName evidence="1">Uncharacterized protein</fullName>
    </submittedName>
</protein>
<reference evidence="1" key="1">
    <citation type="journal article" date="2023" name="Science">
        <title>Genome structures resolve the early diversification of teleost fishes.</title>
        <authorList>
            <person name="Parey E."/>
            <person name="Louis A."/>
            <person name="Montfort J."/>
            <person name="Bouchez O."/>
            <person name="Roques C."/>
            <person name="Iampietro C."/>
            <person name="Lluch J."/>
            <person name="Castinel A."/>
            <person name="Donnadieu C."/>
            <person name="Desvignes T."/>
            <person name="Floi Bucao C."/>
            <person name="Jouanno E."/>
            <person name="Wen M."/>
            <person name="Mejri S."/>
            <person name="Dirks R."/>
            <person name="Jansen H."/>
            <person name="Henkel C."/>
            <person name="Chen W.J."/>
            <person name="Zahm M."/>
            <person name="Cabau C."/>
            <person name="Klopp C."/>
            <person name="Thompson A.W."/>
            <person name="Robinson-Rechavi M."/>
            <person name="Braasch I."/>
            <person name="Lecointre G."/>
            <person name="Bobe J."/>
            <person name="Postlethwait J.H."/>
            <person name="Berthelot C."/>
            <person name="Roest Crollius H."/>
            <person name="Guiguen Y."/>
        </authorList>
    </citation>
    <scope>NUCLEOTIDE SEQUENCE</scope>
    <source>
        <strain evidence="1">NC1722</strain>
    </source>
</reference>
<proteinExistence type="predicted"/>
<gene>
    <name evidence="1" type="ORF">AAFF_G00420020</name>
</gene>
<sequence>MWAVGYEVRGPMPALFGQSRRVGTRSWSDASGTCNYSDPPTRPATKPCNHLYCCHNHKEAYNLSTPAPTKRPKGCEEEDCICKQEGVFRPQSPSETNTHSYMVVMATAAICDTDPKHDLFTRGHFH</sequence>
<keyword evidence="2" id="KW-1185">Reference proteome</keyword>
<dbReference type="Proteomes" id="UP001221898">
    <property type="component" value="Unassembled WGS sequence"/>
</dbReference>
<dbReference type="AlphaFoldDB" id="A0AAD7WJC2"/>
<dbReference type="EMBL" id="JAINUG010000088">
    <property type="protein sequence ID" value="KAJ8398805.1"/>
    <property type="molecule type" value="Genomic_DNA"/>
</dbReference>
<accession>A0AAD7WJC2</accession>
<name>A0AAD7WJC2_9TELE</name>
<evidence type="ECO:0000313" key="1">
    <source>
        <dbReference type="EMBL" id="KAJ8398805.1"/>
    </source>
</evidence>